<evidence type="ECO:0000256" key="6">
    <source>
        <dbReference type="ARBA" id="ARBA00023316"/>
    </source>
</evidence>
<evidence type="ECO:0000256" key="2">
    <source>
        <dbReference type="ARBA" id="ARBA00022679"/>
    </source>
</evidence>
<evidence type="ECO:0000256" key="5">
    <source>
        <dbReference type="ARBA" id="ARBA00023315"/>
    </source>
</evidence>
<keyword evidence="5" id="KW-0012">Acyltransferase</keyword>
<keyword evidence="3" id="KW-0133">Cell shape</keyword>
<evidence type="ECO:0000313" key="8">
    <source>
        <dbReference type="Proteomes" id="UP000177521"/>
    </source>
</evidence>
<dbReference type="InterPro" id="IPR003447">
    <property type="entry name" value="FEMABX"/>
</dbReference>
<dbReference type="AlphaFoldDB" id="A0A1F4XLP5"/>
<keyword evidence="4" id="KW-0573">Peptidoglycan synthesis</keyword>
<dbReference type="EMBL" id="MEWS01000017">
    <property type="protein sequence ID" value="OGC82514.1"/>
    <property type="molecule type" value="Genomic_DNA"/>
</dbReference>
<comment type="caution">
    <text evidence="7">The sequence shown here is derived from an EMBL/GenBank/DDBJ whole genome shotgun (WGS) entry which is preliminary data.</text>
</comment>
<dbReference type="GO" id="GO:0009252">
    <property type="term" value="P:peptidoglycan biosynthetic process"/>
    <property type="evidence" value="ECO:0007669"/>
    <property type="project" value="UniProtKB-KW"/>
</dbReference>
<dbReference type="Proteomes" id="UP000177521">
    <property type="component" value="Unassembled WGS sequence"/>
</dbReference>
<dbReference type="PANTHER" id="PTHR36174">
    <property type="entry name" value="LIPID II:GLYCINE GLYCYLTRANSFERASE"/>
    <property type="match status" value="1"/>
</dbReference>
<dbReference type="Gene3D" id="3.40.630.30">
    <property type="match status" value="2"/>
</dbReference>
<evidence type="ECO:0000256" key="4">
    <source>
        <dbReference type="ARBA" id="ARBA00022984"/>
    </source>
</evidence>
<gene>
    <name evidence="7" type="ORF">A2788_01520</name>
</gene>
<keyword evidence="2" id="KW-0808">Transferase</keyword>
<dbReference type="PANTHER" id="PTHR36174:SF1">
    <property type="entry name" value="LIPID II:GLYCINE GLYCYLTRANSFERASE"/>
    <property type="match status" value="1"/>
</dbReference>
<dbReference type="GO" id="GO:0008360">
    <property type="term" value="P:regulation of cell shape"/>
    <property type="evidence" value="ECO:0007669"/>
    <property type="project" value="UniProtKB-KW"/>
</dbReference>
<evidence type="ECO:0000313" key="7">
    <source>
        <dbReference type="EMBL" id="OGC82514.1"/>
    </source>
</evidence>
<dbReference type="InterPro" id="IPR016181">
    <property type="entry name" value="Acyl_CoA_acyltransferase"/>
</dbReference>
<evidence type="ECO:0000256" key="3">
    <source>
        <dbReference type="ARBA" id="ARBA00022960"/>
    </source>
</evidence>
<reference evidence="7 8" key="1">
    <citation type="journal article" date="2016" name="Nat. Commun.">
        <title>Thousands of microbial genomes shed light on interconnected biogeochemical processes in an aquifer system.</title>
        <authorList>
            <person name="Anantharaman K."/>
            <person name="Brown C.T."/>
            <person name="Hug L.A."/>
            <person name="Sharon I."/>
            <person name="Castelle C.J."/>
            <person name="Probst A.J."/>
            <person name="Thomas B.C."/>
            <person name="Singh A."/>
            <person name="Wilkins M.J."/>
            <person name="Karaoz U."/>
            <person name="Brodie E.L."/>
            <person name="Williams K.H."/>
            <person name="Hubbard S.S."/>
            <person name="Banfield J.F."/>
        </authorList>
    </citation>
    <scope>NUCLEOTIDE SEQUENCE [LARGE SCALE GENOMIC DNA]</scope>
</reference>
<evidence type="ECO:0008006" key="9">
    <source>
        <dbReference type="Google" id="ProtNLM"/>
    </source>
</evidence>
<dbReference type="PROSITE" id="PS51191">
    <property type="entry name" value="FEMABX"/>
    <property type="match status" value="1"/>
</dbReference>
<dbReference type="Pfam" id="PF02388">
    <property type="entry name" value="FemAB"/>
    <property type="match status" value="2"/>
</dbReference>
<sequence length="369" mass="41967">MLQILAITAENRIAYEDIVAGELGSAISQSMAWGVMQQRFGRQSRGFAVVNEQREVLGSMLLTKHPEPAGRCFLYASRGPIFNPKEPEVFKLMLAEAAKLAKKERAIFLRLDPALIISQEPVLPGKPQGNYGEYAPPVAADYFLSFGLKRAHASYQPNHSIVLDLALSEEELLAQMKPKGRYNIKLSQQKGVTVREAKEMSRDLPIFLDLLKTTSKRDSFQAHQGIYYKNMLETLRPLGLAHLLIAEQRGQPLAAIIMTVYGNKAIYYYGASANEKRELMAPYLLQWEAIRLAKQKGLRYYDFLGVAPQYDRYHPWAGVTDFKRKFGGTQLNFVGTFELVYDPLWYRMMIWGKRVRKLSQKLVPARALQ</sequence>
<dbReference type="GO" id="GO:0071555">
    <property type="term" value="P:cell wall organization"/>
    <property type="evidence" value="ECO:0007669"/>
    <property type="project" value="UniProtKB-KW"/>
</dbReference>
<name>A0A1F4XLP5_9BACT</name>
<protein>
    <recommendedName>
        <fullName evidence="9">BioF2-like acetyltransferase domain-containing protein</fullName>
    </recommendedName>
</protein>
<keyword evidence="6" id="KW-0961">Cell wall biogenesis/degradation</keyword>
<organism evidence="7 8">
    <name type="scientific">Candidatus Abawacabacteria bacterium RIFCSPHIGHO2_01_FULL_46_8</name>
    <dbReference type="NCBI Taxonomy" id="1817815"/>
    <lineage>
        <taxon>Bacteria</taxon>
        <taxon>Candidatus Abawacaibacteriota</taxon>
    </lineage>
</organism>
<proteinExistence type="inferred from homology"/>
<dbReference type="InterPro" id="IPR050644">
    <property type="entry name" value="PG_Glycine_Bridge_Synth"/>
</dbReference>
<evidence type="ECO:0000256" key="1">
    <source>
        <dbReference type="ARBA" id="ARBA00009943"/>
    </source>
</evidence>
<dbReference type="GO" id="GO:0016755">
    <property type="term" value="F:aminoacyltransferase activity"/>
    <property type="evidence" value="ECO:0007669"/>
    <property type="project" value="InterPro"/>
</dbReference>
<dbReference type="SUPFAM" id="SSF55729">
    <property type="entry name" value="Acyl-CoA N-acyltransferases (Nat)"/>
    <property type="match status" value="2"/>
</dbReference>
<comment type="similarity">
    <text evidence="1">Belongs to the FemABX family.</text>
</comment>
<accession>A0A1F4XLP5</accession>